<sequence length="298" mass="33891">MPRSNTFFILSGSAAVSDHCILHLSQKQPHQLPLGRLLCLLHHLAAYLQDGSIQRSRSTHPSSVKSPIPLFQGSVKSNWGSNERPFTEFSDAGYLSFSISFHVPVSGTIFLPRGGSLSHNPRLVSSEADSSTLWCYSLGGRWHSPSTNVKEVLAIADRMLEKKMIHPETYSKIRGATTRQDQMRELYTALDSGGPIVKAEFSKILQDMNLYLVQNLMIVVQMEIVELRVKYKESVRCEYKTVQEYNSLTGESVQLNERYTKLLIIQKHCKQKEREEELRSRGNSHQEVMNKRDSDMFS</sequence>
<comment type="caution">
    <text evidence="6">The sequence shown here is derived from an EMBL/GenBank/DDBJ whole genome shotgun (WGS) entry which is preliminary data.</text>
</comment>
<accession>A0ABS2YQE3</accession>
<dbReference type="PANTHER" id="PTHR45690">
    <property type="entry name" value="NACHT, LRR AND PYD DOMAINS-CONTAINING PROTEIN 12"/>
    <property type="match status" value="1"/>
</dbReference>
<evidence type="ECO:0000256" key="1">
    <source>
        <dbReference type="ARBA" id="ARBA00004496"/>
    </source>
</evidence>
<keyword evidence="7" id="KW-1185">Reference proteome</keyword>
<proteinExistence type="predicted"/>
<dbReference type="SMART" id="SM01288">
    <property type="entry name" value="FISNA"/>
    <property type="match status" value="1"/>
</dbReference>
<dbReference type="InterPro" id="IPR001315">
    <property type="entry name" value="CARD"/>
</dbReference>
<feature type="compositionally biased region" description="Basic and acidic residues" evidence="4">
    <location>
        <begin position="288"/>
        <end position="298"/>
    </location>
</feature>
<feature type="non-terminal residue" evidence="6">
    <location>
        <position position="1"/>
    </location>
</feature>
<dbReference type="InterPro" id="IPR050637">
    <property type="entry name" value="NLRP_innate_immun_reg"/>
</dbReference>
<evidence type="ECO:0000259" key="5">
    <source>
        <dbReference type="SMART" id="SM01288"/>
    </source>
</evidence>
<feature type="non-terminal residue" evidence="6">
    <location>
        <position position="298"/>
    </location>
</feature>
<protein>
    <submittedName>
        <fullName evidence="6">NLRP3 protein</fullName>
    </submittedName>
</protein>
<dbReference type="Proteomes" id="UP001166093">
    <property type="component" value="Unassembled WGS sequence"/>
</dbReference>
<keyword evidence="2" id="KW-0963">Cytoplasm</keyword>
<dbReference type="EMBL" id="JAAWVQ010176261">
    <property type="protein sequence ID" value="MBN3288506.1"/>
    <property type="molecule type" value="Genomic_DNA"/>
</dbReference>
<gene>
    <name evidence="6" type="primary">Nlrp3</name>
    <name evidence="6" type="ORF">GTO93_0020961</name>
</gene>
<feature type="region of interest" description="Disordered" evidence="4">
    <location>
        <begin position="275"/>
        <end position="298"/>
    </location>
</feature>
<dbReference type="PANTHER" id="PTHR45690:SF19">
    <property type="entry name" value="NACHT, LRR AND PYD DOMAINS-CONTAINING PROTEIN 3"/>
    <property type="match status" value="1"/>
</dbReference>
<evidence type="ECO:0000256" key="4">
    <source>
        <dbReference type="SAM" id="MobiDB-lite"/>
    </source>
</evidence>
<feature type="domain" description="FISNA" evidence="5">
    <location>
        <begin position="230"/>
        <end position="298"/>
    </location>
</feature>
<evidence type="ECO:0000313" key="7">
    <source>
        <dbReference type="Proteomes" id="UP001166093"/>
    </source>
</evidence>
<dbReference type="InterPro" id="IPR029495">
    <property type="entry name" value="NACHT-assoc"/>
</dbReference>
<organism evidence="6 7">
    <name type="scientific">Polyodon spathula</name>
    <name type="common">North American paddlefish</name>
    <name type="synonym">Squalus spathula</name>
    <dbReference type="NCBI Taxonomy" id="7913"/>
    <lineage>
        <taxon>Eukaryota</taxon>
        <taxon>Metazoa</taxon>
        <taxon>Chordata</taxon>
        <taxon>Craniata</taxon>
        <taxon>Vertebrata</taxon>
        <taxon>Euteleostomi</taxon>
        <taxon>Actinopterygii</taxon>
        <taxon>Chondrostei</taxon>
        <taxon>Acipenseriformes</taxon>
        <taxon>Polyodontidae</taxon>
        <taxon>Polyodon</taxon>
    </lineage>
</organism>
<dbReference type="SUPFAM" id="SSF47986">
    <property type="entry name" value="DEATH domain"/>
    <property type="match status" value="1"/>
</dbReference>
<evidence type="ECO:0000256" key="3">
    <source>
        <dbReference type="ARBA" id="ARBA00022737"/>
    </source>
</evidence>
<reference evidence="6" key="1">
    <citation type="journal article" date="2021" name="Cell">
        <title>Tracing the genetic footprints of vertebrate landing in non-teleost ray-finned fishes.</title>
        <authorList>
            <person name="Bi X."/>
            <person name="Wang K."/>
            <person name="Yang L."/>
            <person name="Pan H."/>
            <person name="Jiang H."/>
            <person name="Wei Q."/>
            <person name="Fang M."/>
            <person name="Yu H."/>
            <person name="Zhu C."/>
            <person name="Cai Y."/>
            <person name="He Y."/>
            <person name="Gan X."/>
            <person name="Zeng H."/>
            <person name="Yu D."/>
            <person name="Zhu Y."/>
            <person name="Jiang H."/>
            <person name="Qiu Q."/>
            <person name="Yang H."/>
            <person name="Zhang Y.E."/>
            <person name="Wang W."/>
            <person name="Zhu M."/>
            <person name="He S."/>
            <person name="Zhang G."/>
        </authorList>
    </citation>
    <scope>NUCLEOTIDE SEQUENCE</scope>
    <source>
        <strain evidence="6">Pddl_001</strain>
    </source>
</reference>
<name>A0ABS2YQE3_POLSP</name>
<keyword evidence="3" id="KW-0677">Repeat</keyword>
<dbReference type="Pfam" id="PF00619">
    <property type="entry name" value="CARD"/>
    <property type="match status" value="1"/>
</dbReference>
<evidence type="ECO:0000313" key="6">
    <source>
        <dbReference type="EMBL" id="MBN3288506.1"/>
    </source>
</evidence>
<evidence type="ECO:0000256" key="2">
    <source>
        <dbReference type="ARBA" id="ARBA00022490"/>
    </source>
</evidence>
<dbReference type="Pfam" id="PF14484">
    <property type="entry name" value="FISNA"/>
    <property type="match status" value="1"/>
</dbReference>
<dbReference type="Gene3D" id="1.10.533.10">
    <property type="entry name" value="Death Domain, Fas"/>
    <property type="match status" value="1"/>
</dbReference>
<dbReference type="InterPro" id="IPR011029">
    <property type="entry name" value="DEATH-like_dom_sf"/>
</dbReference>
<comment type="subcellular location">
    <subcellularLocation>
        <location evidence="1">Cytoplasm</location>
    </subcellularLocation>
</comment>